<reference evidence="2 3" key="1">
    <citation type="submission" date="2021-04" db="EMBL/GenBank/DDBJ databases">
        <authorList>
            <person name="Pira H."/>
            <person name="Risdian C."/>
            <person name="Wink J."/>
        </authorList>
    </citation>
    <scope>NUCLEOTIDE SEQUENCE [LARGE SCALE GENOMIC DNA]</scope>
    <source>
        <strain evidence="2 3">WH53</strain>
    </source>
</reference>
<name>A0ABS5ZKE5_9GAMM</name>
<organism evidence="2 3">
    <name type="scientific">Zooshikella harenae</name>
    <dbReference type="NCBI Taxonomy" id="2827238"/>
    <lineage>
        <taxon>Bacteria</taxon>
        <taxon>Pseudomonadati</taxon>
        <taxon>Pseudomonadota</taxon>
        <taxon>Gammaproteobacteria</taxon>
        <taxon>Oceanospirillales</taxon>
        <taxon>Zooshikellaceae</taxon>
        <taxon>Zooshikella</taxon>
    </lineage>
</organism>
<dbReference type="EMBL" id="JAGSOY010000098">
    <property type="protein sequence ID" value="MBU2713716.1"/>
    <property type="molecule type" value="Genomic_DNA"/>
</dbReference>
<feature type="transmembrane region" description="Helical" evidence="1">
    <location>
        <begin position="106"/>
        <end position="123"/>
    </location>
</feature>
<dbReference type="InterPro" id="IPR021497">
    <property type="entry name" value="GTA_holin_3TM"/>
</dbReference>
<keyword evidence="1" id="KW-0812">Transmembrane</keyword>
<comment type="caution">
    <text evidence="2">The sequence shown here is derived from an EMBL/GenBank/DDBJ whole genome shotgun (WGS) entry which is preliminary data.</text>
</comment>
<dbReference type="Pfam" id="PF11351">
    <property type="entry name" value="GTA_holin_3TM"/>
    <property type="match status" value="1"/>
</dbReference>
<protein>
    <recommendedName>
        <fullName evidence="4">Holin</fullName>
    </recommendedName>
</protein>
<evidence type="ECO:0000313" key="3">
    <source>
        <dbReference type="Proteomes" id="UP000690515"/>
    </source>
</evidence>
<keyword evidence="1" id="KW-1133">Transmembrane helix</keyword>
<gene>
    <name evidence="2" type="ORF">KCG35_21890</name>
</gene>
<feature type="transmembrane region" description="Helical" evidence="1">
    <location>
        <begin position="72"/>
        <end position="94"/>
    </location>
</feature>
<evidence type="ECO:0000256" key="1">
    <source>
        <dbReference type="SAM" id="Phobius"/>
    </source>
</evidence>
<proteinExistence type="predicted"/>
<keyword evidence="1" id="KW-0472">Membrane</keyword>
<accession>A0ABS5ZKE5</accession>
<sequence length="131" mass="14490">MNWLAKLVSGGLAEPIDAIGNVLDKVTTSDAERMQAEILLERLRQQPQVLQVELNKLESQHRSLFVAGWRPFIGWVCGLGLTFTFLINPIVQWVSGKPGPHLPFDIMTELVLALLGLGALRTAEKFGGRTK</sequence>
<evidence type="ECO:0008006" key="4">
    <source>
        <dbReference type="Google" id="ProtNLM"/>
    </source>
</evidence>
<evidence type="ECO:0000313" key="2">
    <source>
        <dbReference type="EMBL" id="MBU2713716.1"/>
    </source>
</evidence>
<dbReference type="RefSeq" id="WP_215822001.1">
    <property type="nucleotide sequence ID" value="NZ_JAGSOY010000098.1"/>
</dbReference>
<keyword evidence="3" id="KW-1185">Reference proteome</keyword>
<dbReference type="Proteomes" id="UP000690515">
    <property type="component" value="Unassembled WGS sequence"/>
</dbReference>